<dbReference type="Gene3D" id="2.60.40.10">
    <property type="entry name" value="Immunoglobulins"/>
    <property type="match status" value="3"/>
</dbReference>
<dbReference type="PROSITE" id="PS50835">
    <property type="entry name" value="IG_LIKE"/>
    <property type="match status" value="3"/>
</dbReference>
<feature type="domain" description="Ig-like" evidence="3">
    <location>
        <begin position="346"/>
        <end position="431"/>
    </location>
</feature>
<dbReference type="SMART" id="SM00409">
    <property type="entry name" value="IG"/>
    <property type="match status" value="3"/>
</dbReference>
<dbReference type="InterPro" id="IPR007110">
    <property type="entry name" value="Ig-like_dom"/>
</dbReference>
<feature type="domain" description="Ig-like" evidence="3">
    <location>
        <begin position="148"/>
        <end position="237"/>
    </location>
</feature>
<dbReference type="GO" id="GO:0016020">
    <property type="term" value="C:membrane"/>
    <property type="evidence" value="ECO:0007669"/>
    <property type="project" value="UniProtKB-SubCell"/>
</dbReference>
<name>A0A9W9Z9C7_9CNID</name>
<dbReference type="GO" id="GO:0098609">
    <property type="term" value="P:cell-cell adhesion"/>
    <property type="evidence" value="ECO:0007669"/>
    <property type="project" value="TreeGrafter"/>
</dbReference>
<sequence length="494" mass="55217">MHYPKKFYGVLRRGSLKGCPLPSLDSHGTSCYRITSKIRFRMKPWPDPLNFIPTDTPKTKEGFYYRRIFEEFFPGQGHFIPYAWMPKWTNNATDPAKRIRISRPINDNTTLKGGMSQPQNEHQPLNNVFSITLLLLLHLLKAGGTLKPAILSEPQDVTVTSTSFNILCIKSPDSTVAWFHNGKPVNTRHSLNVKSHQVSSDGSLHVKNAIKGRDEGSYYCLVSNKKGAVISRTATVKFAYLNKFTGGDWMIEKEQGNDAIISCNAPDSFPHRTIQWTKRTTGGKQQLAPSSHRTVSQEGDLHFAFLDSSDTGDYICTVNNLFIMKNVARTVTLNVLPATIQLNKPPRVADEFSFPKTVLKGQKFVLECIVYGKPVPRITLRKKGLHTMLGKTTRNVHILVINSFSRDDAGKYKCKASDQSGQSDTKTTIITMEEIPAGFGPGSRSPKSTENALIRTSVEMTCNPTGEPKPVVRWMFGLCISIVLEGSRYCQTEI</sequence>
<comment type="caution">
    <text evidence="4">The sequence shown here is derived from an EMBL/GenBank/DDBJ whole genome shotgun (WGS) entry which is preliminary data.</text>
</comment>
<dbReference type="InterPro" id="IPR003598">
    <property type="entry name" value="Ig_sub2"/>
</dbReference>
<organism evidence="4 5">
    <name type="scientific">Desmophyllum pertusum</name>
    <dbReference type="NCBI Taxonomy" id="174260"/>
    <lineage>
        <taxon>Eukaryota</taxon>
        <taxon>Metazoa</taxon>
        <taxon>Cnidaria</taxon>
        <taxon>Anthozoa</taxon>
        <taxon>Hexacorallia</taxon>
        <taxon>Scleractinia</taxon>
        <taxon>Caryophylliina</taxon>
        <taxon>Caryophylliidae</taxon>
        <taxon>Desmophyllum</taxon>
    </lineage>
</organism>
<keyword evidence="2" id="KW-1015">Disulfide bond</keyword>
<evidence type="ECO:0000256" key="2">
    <source>
        <dbReference type="ARBA" id="ARBA00023157"/>
    </source>
</evidence>
<evidence type="ECO:0000313" key="4">
    <source>
        <dbReference type="EMBL" id="KAJ7377581.1"/>
    </source>
</evidence>
<dbReference type="SUPFAM" id="SSF48726">
    <property type="entry name" value="Immunoglobulin"/>
    <property type="match status" value="3"/>
</dbReference>
<dbReference type="Proteomes" id="UP001163046">
    <property type="component" value="Unassembled WGS sequence"/>
</dbReference>
<reference evidence="4" key="1">
    <citation type="submission" date="2023-01" db="EMBL/GenBank/DDBJ databases">
        <title>Genome assembly of the deep-sea coral Lophelia pertusa.</title>
        <authorList>
            <person name="Herrera S."/>
            <person name="Cordes E."/>
        </authorList>
    </citation>
    <scope>NUCLEOTIDE SEQUENCE</scope>
    <source>
        <strain evidence="4">USNM1676648</strain>
        <tissue evidence="4">Polyp</tissue>
    </source>
</reference>
<evidence type="ECO:0000259" key="3">
    <source>
        <dbReference type="PROSITE" id="PS50835"/>
    </source>
</evidence>
<dbReference type="PANTHER" id="PTHR44170">
    <property type="entry name" value="PROTEIN SIDEKICK"/>
    <property type="match status" value="1"/>
</dbReference>
<dbReference type="PANTHER" id="PTHR44170:SF6">
    <property type="entry name" value="CONTACTIN"/>
    <property type="match status" value="1"/>
</dbReference>
<dbReference type="InterPro" id="IPR036179">
    <property type="entry name" value="Ig-like_dom_sf"/>
</dbReference>
<dbReference type="InterPro" id="IPR003599">
    <property type="entry name" value="Ig_sub"/>
</dbReference>
<dbReference type="SMART" id="SM00408">
    <property type="entry name" value="IGc2"/>
    <property type="match status" value="3"/>
</dbReference>
<evidence type="ECO:0000256" key="1">
    <source>
        <dbReference type="ARBA" id="ARBA00022737"/>
    </source>
</evidence>
<dbReference type="EMBL" id="MU826376">
    <property type="protein sequence ID" value="KAJ7377581.1"/>
    <property type="molecule type" value="Genomic_DNA"/>
</dbReference>
<gene>
    <name evidence="4" type="primary">CNTN5</name>
    <name evidence="4" type="ORF">OS493_028139</name>
</gene>
<dbReference type="Pfam" id="PF13927">
    <property type="entry name" value="Ig_3"/>
    <property type="match status" value="3"/>
</dbReference>
<dbReference type="InterPro" id="IPR013783">
    <property type="entry name" value="Ig-like_fold"/>
</dbReference>
<keyword evidence="5" id="KW-1185">Reference proteome</keyword>
<dbReference type="AlphaFoldDB" id="A0A9W9Z9C7"/>
<dbReference type="OrthoDB" id="5982258at2759"/>
<protein>
    <submittedName>
        <fullName evidence="4">Contactin-5</fullName>
    </submittedName>
</protein>
<keyword evidence="1" id="KW-0677">Repeat</keyword>
<evidence type="ECO:0000313" key="5">
    <source>
        <dbReference type="Proteomes" id="UP001163046"/>
    </source>
</evidence>
<accession>A0A9W9Z9C7</accession>
<feature type="domain" description="Ig-like" evidence="3">
    <location>
        <begin position="255"/>
        <end position="334"/>
    </location>
</feature>
<proteinExistence type="predicted"/>